<feature type="coiled-coil region" evidence="1">
    <location>
        <begin position="148"/>
        <end position="189"/>
    </location>
</feature>
<name>A0A6L2NLJ5_TANCI</name>
<feature type="region of interest" description="Disordered" evidence="2">
    <location>
        <begin position="99"/>
        <end position="141"/>
    </location>
</feature>
<protein>
    <recommendedName>
        <fullName evidence="4">Synaptobrevin, longin-like domain protein</fullName>
    </recommendedName>
</protein>
<feature type="non-terminal residue" evidence="3">
    <location>
        <position position="1"/>
    </location>
</feature>
<comment type="caution">
    <text evidence="3">The sequence shown here is derived from an EMBL/GenBank/DDBJ whole genome shotgun (WGS) entry which is preliminary data.</text>
</comment>
<feature type="compositionally biased region" description="Polar residues" evidence="2">
    <location>
        <begin position="130"/>
        <end position="141"/>
    </location>
</feature>
<feature type="compositionally biased region" description="Pro residues" evidence="2">
    <location>
        <begin position="107"/>
        <end position="123"/>
    </location>
</feature>
<reference evidence="3" key="1">
    <citation type="journal article" date="2019" name="Sci. Rep.">
        <title>Draft genome of Tanacetum cinerariifolium, the natural source of mosquito coil.</title>
        <authorList>
            <person name="Yamashiro T."/>
            <person name="Shiraishi A."/>
            <person name="Satake H."/>
            <person name="Nakayama K."/>
        </authorList>
    </citation>
    <scope>NUCLEOTIDE SEQUENCE</scope>
</reference>
<organism evidence="3">
    <name type="scientific">Tanacetum cinerariifolium</name>
    <name type="common">Dalmatian daisy</name>
    <name type="synonym">Chrysanthemum cinerariifolium</name>
    <dbReference type="NCBI Taxonomy" id="118510"/>
    <lineage>
        <taxon>Eukaryota</taxon>
        <taxon>Viridiplantae</taxon>
        <taxon>Streptophyta</taxon>
        <taxon>Embryophyta</taxon>
        <taxon>Tracheophyta</taxon>
        <taxon>Spermatophyta</taxon>
        <taxon>Magnoliopsida</taxon>
        <taxon>eudicotyledons</taxon>
        <taxon>Gunneridae</taxon>
        <taxon>Pentapetalae</taxon>
        <taxon>asterids</taxon>
        <taxon>campanulids</taxon>
        <taxon>Asterales</taxon>
        <taxon>Asteraceae</taxon>
        <taxon>Asteroideae</taxon>
        <taxon>Anthemideae</taxon>
        <taxon>Anthemidinae</taxon>
        <taxon>Tanacetum</taxon>
    </lineage>
</organism>
<proteinExistence type="predicted"/>
<evidence type="ECO:0000256" key="2">
    <source>
        <dbReference type="SAM" id="MobiDB-lite"/>
    </source>
</evidence>
<dbReference type="AlphaFoldDB" id="A0A6L2NLJ5"/>
<dbReference type="EMBL" id="BKCJ010009219">
    <property type="protein sequence ID" value="GEU85962.1"/>
    <property type="molecule type" value="Genomic_DNA"/>
</dbReference>
<evidence type="ECO:0000256" key="1">
    <source>
        <dbReference type="SAM" id="Coils"/>
    </source>
</evidence>
<sequence length="451" mass="51202">ATATIKKVNDVVQLRALIDRKKVVVTEDVIRRDLHLDDADGVECLPNEEIFAELARMGYEKPPPKLTFYKATAWNEFSCSMASAVICLATVPQAVEKEEEEIEVPIAPAPPSPTGAPSPPPQDSIPTPHATPSQEQPTTTSKSFMSLLTTLMETCASLSQKVAELEQNKLTQALEILKLEKRVKKLEKKKKSRSSSFKRLKKVGGKIEAIDVDKDITLVDVETQVDMDAELQGRIDQDVSAATKDVSAAEPTVFDDEENMVGYKMEHFRGMTYDKVRPIFQREYKKVQTLFKPDKDVEKPKKKRVAEETLLQESFKKLIAVEVSGSESTQETLSNDPKEMSEKDRRSDCFMEFSERKVQFSSPSVDKEKALWVELKRLFKPDAYDVLWKLQRYDMFMFTKKDYPMSNGVMTLMLSAKLQVEEDSEMARDLVMKIFMEANKPKNRSLDTSSK</sequence>
<keyword evidence="1" id="KW-0175">Coiled coil</keyword>
<gene>
    <name evidence="3" type="ORF">Tci_057940</name>
</gene>
<evidence type="ECO:0008006" key="4">
    <source>
        <dbReference type="Google" id="ProtNLM"/>
    </source>
</evidence>
<evidence type="ECO:0000313" key="3">
    <source>
        <dbReference type="EMBL" id="GEU85962.1"/>
    </source>
</evidence>
<accession>A0A6L2NLJ5</accession>